<dbReference type="SUPFAM" id="SSF54909">
    <property type="entry name" value="Dimeric alpha+beta barrel"/>
    <property type="match status" value="1"/>
</dbReference>
<dbReference type="GO" id="GO:0005829">
    <property type="term" value="C:cytosol"/>
    <property type="evidence" value="ECO:0007669"/>
    <property type="project" value="TreeGrafter"/>
</dbReference>
<evidence type="ECO:0000256" key="3">
    <source>
        <dbReference type="ARBA" id="ARBA00023163"/>
    </source>
</evidence>
<dbReference type="SUPFAM" id="SSF46785">
    <property type="entry name" value="Winged helix' DNA-binding domain"/>
    <property type="match status" value="1"/>
</dbReference>
<dbReference type="GO" id="GO:0043200">
    <property type="term" value="P:response to amino acid"/>
    <property type="evidence" value="ECO:0007669"/>
    <property type="project" value="TreeGrafter"/>
</dbReference>
<dbReference type="CDD" id="cd00090">
    <property type="entry name" value="HTH_ARSR"/>
    <property type="match status" value="1"/>
</dbReference>
<protein>
    <submittedName>
        <fullName evidence="5">AsnC family transcriptional regulator</fullName>
    </submittedName>
</protein>
<evidence type="ECO:0000313" key="7">
    <source>
        <dbReference type="Proteomes" id="UP000275727"/>
    </source>
</evidence>
<dbReference type="GO" id="GO:0006355">
    <property type="term" value="P:regulation of DNA-templated transcription"/>
    <property type="evidence" value="ECO:0007669"/>
    <property type="project" value="UniProtKB-ARBA"/>
</dbReference>
<organism evidence="5 7">
    <name type="scientific">Sphingosinicella microcystinivorans</name>
    <dbReference type="NCBI Taxonomy" id="335406"/>
    <lineage>
        <taxon>Bacteria</taxon>
        <taxon>Pseudomonadati</taxon>
        <taxon>Pseudomonadota</taxon>
        <taxon>Alphaproteobacteria</taxon>
        <taxon>Sphingomonadales</taxon>
        <taxon>Sphingosinicellaceae</taxon>
        <taxon>Sphingosinicella</taxon>
    </lineage>
</organism>
<evidence type="ECO:0000313" key="8">
    <source>
        <dbReference type="Proteomes" id="UP000276029"/>
    </source>
</evidence>
<dbReference type="InterPro" id="IPR019888">
    <property type="entry name" value="Tscrpt_reg_AsnC-like"/>
</dbReference>
<accession>A0AAD1D360</accession>
<proteinExistence type="predicted"/>
<dbReference type="PROSITE" id="PS50956">
    <property type="entry name" value="HTH_ASNC_2"/>
    <property type="match status" value="1"/>
</dbReference>
<evidence type="ECO:0000256" key="2">
    <source>
        <dbReference type="ARBA" id="ARBA00023125"/>
    </source>
</evidence>
<dbReference type="PROSITE" id="PS00519">
    <property type="entry name" value="HTH_ASNC_1"/>
    <property type="match status" value="1"/>
</dbReference>
<dbReference type="InterPro" id="IPR036388">
    <property type="entry name" value="WH-like_DNA-bd_sf"/>
</dbReference>
<sequence>MPTQPLDALDVKILECLQADGRITNQELSEKVGLSPSPCLRRVRQLEAAGIITGYVALVSPDQVGLTISAFVRVRLNQQDEKHLDIFETAVAAFPEVMECYLMTGEADYQLRVLVPSLSDFEDVLRRLTRIEGVAQVTTSFALRPIVYKTAVPV</sequence>
<dbReference type="Pfam" id="PF13412">
    <property type="entry name" value="HTH_24"/>
    <property type="match status" value="1"/>
</dbReference>
<evidence type="ECO:0000313" key="5">
    <source>
        <dbReference type="EMBL" id="BBE32735.1"/>
    </source>
</evidence>
<dbReference type="Gene3D" id="3.30.70.920">
    <property type="match status" value="1"/>
</dbReference>
<name>A0AAD1D360_SPHMI</name>
<dbReference type="PRINTS" id="PR00033">
    <property type="entry name" value="HTHASNC"/>
</dbReference>
<keyword evidence="2" id="KW-0238">DNA-binding</keyword>
<dbReference type="Gene3D" id="1.10.10.10">
    <property type="entry name" value="Winged helix-like DNA-binding domain superfamily/Winged helix DNA-binding domain"/>
    <property type="match status" value="1"/>
</dbReference>
<dbReference type="SMART" id="SM00344">
    <property type="entry name" value="HTH_ASNC"/>
    <property type="match status" value="1"/>
</dbReference>
<dbReference type="EMBL" id="RBWX01000008">
    <property type="protein sequence ID" value="RKS88980.1"/>
    <property type="molecule type" value="Genomic_DNA"/>
</dbReference>
<evidence type="ECO:0000313" key="6">
    <source>
        <dbReference type="EMBL" id="RKS88980.1"/>
    </source>
</evidence>
<dbReference type="RefSeq" id="WP_121050987.1">
    <property type="nucleotide sequence ID" value="NZ_AP018711.1"/>
</dbReference>
<dbReference type="EMBL" id="AP018711">
    <property type="protein sequence ID" value="BBE32735.1"/>
    <property type="molecule type" value="Genomic_DNA"/>
</dbReference>
<keyword evidence="3" id="KW-0804">Transcription</keyword>
<dbReference type="InterPro" id="IPR019885">
    <property type="entry name" value="Tscrpt_reg_HTH_AsnC-type_CS"/>
</dbReference>
<evidence type="ECO:0000256" key="1">
    <source>
        <dbReference type="ARBA" id="ARBA00023015"/>
    </source>
</evidence>
<evidence type="ECO:0000259" key="4">
    <source>
        <dbReference type="PROSITE" id="PS50956"/>
    </source>
</evidence>
<dbReference type="PANTHER" id="PTHR30154:SF34">
    <property type="entry name" value="TRANSCRIPTIONAL REGULATOR AZLB"/>
    <property type="match status" value="1"/>
</dbReference>
<dbReference type="AlphaFoldDB" id="A0AAD1D360"/>
<feature type="domain" description="HTH asnC-type" evidence="4">
    <location>
        <begin position="6"/>
        <end position="67"/>
    </location>
</feature>
<reference evidence="5 7" key="1">
    <citation type="submission" date="2018-06" db="EMBL/GenBank/DDBJ databases">
        <title>Complete Genome Sequence of the Microcystin-Degrading Bacterium Sphingosinicella microcystinivorans Strain B-9.</title>
        <authorList>
            <person name="Jin H."/>
            <person name="Nishizawa T."/>
            <person name="Guo Y."/>
            <person name="Nishizawa A."/>
            <person name="Park H."/>
            <person name="Kato H."/>
            <person name="Tsuji K."/>
            <person name="Harada K."/>
        </authorList>
    </citation>
    <scope>NUCLEOTIDE SEQUENCE [LARGE SCALE GENOMIC DNA]</scope>
    <source>
        <strain evidence="5 7">B9</strain>
    </source>
</reference>
<keyword evidence="8" id="KW-1185">Reference proteome</keyword>
<dbReference type="KEGG" id="smic:SmB9_03930"/>
<dbReference type="InterPro" id="IPR000485">
    <property type="entry name" value="AsnC-type_HTH_dom"/>
</dbReference>
<dbReference type="InterPro" id="IPR011991">
    <property type="entry name" value="ArsR-like_HTH"/>
</dbReference>
<dbReference type="FunFam" id="1.10.10.10:FF:000186">
    <property type="entry name" value="AsnC family transcriptional regulator"/>
    <property type="match status" value="1"/>
</dbReference>
<dbReference type="PANTHER" id="PTHR30154">
    <property type="entry name" value="LEUCINE-RESPONSIVE REGULATORY PROTEIN"/>
    <property type="match status" value="1"/>
</dbReference>
<dbReference type="Proteomes" id="UP000275727">
    <property type="component" value="Chromosome"/>
</dbReference>
<dbReference type="Pfam" id="PF01037">
    <property type="entry name" value="AsnC_trans_reg"/>
    <property type="match status" value="1"/>
</dbReference>
<dbReference type="InterPro" id="IPR019887">
    <property type="entry name" value="Tscrpt_reg_AsnC/Lrp_C"/>
</dbReference>
<dbReference type="InterPro" id="IPR011008">
    <property type="entry name" value="Dimeric_a/b-barrel"/>
</dbReference>
<keyword evidence="1" id="KW-0805">Transcription regulation</keyword>
<reference evidence="6 8" key="2">
    <citation type="submission" date="2018-10" db="EMBL/GenBank/DDBJ databases">
        <title>Genomic Encyclopedia of Type Strains, Phase IV (KMG-IV): sequencing the most valuable type-strain genomes for metagenomic binning, comparative biology and taxonomic classification.</title>
        <authorList>
            <person name="Goeker M."/>
        </authorList>
    </citation>
    <scope>NUCLEOTIDE SEQUENCE [LARGE SCALE GENOMIC DNA]</scope>
    <source>
        <strain evidence="6 8">DSM 19791</strain>
    </source>
</reference>
<gene>
    <name evidence="6" type="ORF">DFR51_2193</name>
    <name evidence="5" type="ORF">SmB9_03930</name>
</gene>
<dbReference type="Proteomes" id="UP000276029">
    <property type="component" value="Unassembled WGS sequence"/>
</dbReference>
<dbReference type="GO" id="GO:0043565">
    <property type="term" value="F:sequence-specific DNA binding"/>
    <property type="evidence" value="ECO:0007669"/>
    <property type="project" value="InterPro"/>
</dbReference>
<dbReference type="InterPro" id="IPR036390">
    <property type="entry name" value="WH_DNA-bd_sf"/>
</dbReference>